<feature type="transmembrane region" description="Helical" evidence="1">
    <location>
        <begin position="117"/>
        <end position="136"/>
    </location>
</feature>
<keyword evidence="1" id="KW-1133">Transmembrane helix</keyword>
<feature type="transmembrane region" description="Helical" evidence="1">
    <location>
        <begin position="78"/>
        <end position="105"/>
    </location>
</feature>
<evidence type="ECO:0000259" key="2">
    <source>
        <dbReference type="Pfam" id="PF07331"/>
    </source>
</evidence>
<reference evidence="3 4" key="1">
    <citation type="submission" date="2019-10" db="EMBL/GenBank/DDBJ databases">
        <title>Bacillus aerolatum sp. nov., isolated from bioaerosol of sport playgrounds.</title>
        <authorList>
            <person name="Chen P."/>
            <person name="Zhang G."/>
        </authorList>
    </citation>
    <scope>NUCLEOTIDE SEQUENCE [LARGE SCALE GENOMIC DNA]</scope>
    <source>
        <strain evidence="3 4">CX253</strain>
    </source>
</reference>
<dbReference type="Proteomes" id="UP000429595">
    <property type="component" value="Unassembled WGS sequence"/>
</dbReference>
<evidence type="ECO:0000256" key="1">
    <source>
        <dbReference type="SAM" id="Phobius"/>
    </source>
</evidence>
<dbReference type="AlphaFoldDB" id="A0A6I1FG40"/>
<feature type="domain" description="DUF1468" evidence="2">
    <location>
        <begin position="8"/>
        <end position="144"/>
    </location>
</feature>
<dbReference type="RefSeq" id="WP_152151090.1">
    <property type="nucleotide sequence ID" value="NZ_WEIO01000004.1"/>
</dbReference>
<keyword evidence="4" id="KW-1185">Reference proteome</keyword>
<dbReference type="Pfam" id="PF07331">
    <property type="entry name" value="TctB"/>
    <property type="match status" value="1"/>
</dbReference>
<accession>A0A6I1FG40</accession>
<comment type="caution">
    <text evidence="3">The sequence shown here is derived from an EMBL/GenBank/DDBJ whole genome shotgun (WGS) entry which is preliminary data.</text>
</comment>
<name>A0A6I1FG40_9BACI</name>
<keyword evidence="1" id="KW-0472">Membrane</keyword>
<organism evidence="3 4">
    <name type="scientific">Bacillus aerolatus</name>
    <dbReference type="NCBI Taxonomy" id="2653354"/>
    <lineage>
        <taxon>Bacteria</taxon>
        <taxon>Bacillati</taxon>
        <taxon>Bacillota</taxon>
        <taxon>Bacilli</taxon>
        <taxon>Bacillales</taxon>
        <taxon>Bacillaceae</taxon>
        <taxon>Bacillus</taxon>
    </lineage>
</organism>
<proteinExistence type="predicted"/>
<protein>
    <submittedName>
        <fullName evidence="3">Tripartite tricarboxylate transporter TctB family protein</fullName>
    </submittedName>
</protein>
<dbReference type="InterPro" id="IPR009936">
    <property type="entry name" value="DUF1468"/>
</dbReference>
<sequence length="148" mass="16558">MSKTFDRYAGIIFLLIGALFIVESRKISASSYGSNVGPDIFPIALGIVLILLSIRLLFETFKYSGKEKKKSKPDYKRFLIILAAAVLYVNLLESLGYVITTFLFLMVSFQVMERGGWLKTIMIAAAFSFGVYYLFVEVLQGSLPGFPI</sequence>
<evidence type="ECO:0000313" key="3">
    <source>
        <dbReference type="EMBL" id="KAB7707134.1"/>
    </source>
</evidence>
<evidence type="ECO:0000313" key="4">
    <source>
        <dbReference type="Proteomes" id="UP000429595"/>
    </source>
</evidence>
<keyword evidence="1" id="KW-0812">Transmembrane</keyword>
<gene>
    <name evidence="3" type="ORF">F9802_08985</name>
</gene>
<feature type="transmembrane region" description="Helical" evidence="1">
    <location>
        <begin position="40"/>
        <end position="58"/>
    </location>
</feature>
<dbReference type="EMBL" id="WEIO01000004">
    <property type="protein sequence ID" value="KAB7707134.1"/>
    <property type="molecule type" value="Genomic_DNA"/>
</dbReference>